<dbReference type="Proteomes" id="UP000243876">
    <property type="component" value="Unassembled WGS sequence"/>
</dbReference>
<dbReference type="PROSITE" id="PS50405">
    <property type="entry name" value="GST_CTER"/>
    <property type="match status" value="1"/>
</dbReference>
<dbReference type="PANTHER" id="PTHR44051:SF8">
    <property type="entry name" value="GLUTATHIONE S-TRANSFERASE GSTA"/>
    <property type="match status" value="1"/>
</dbReference>
<evidence type="ECO:0000256" key="1">
    <source>
        <dbReference type="ARBA" id="ARBA00007409"/>
    </source>
</evidence>
<dbReference type="InterPro" id="IPR004045">
    <property type="entry name" value="Glutathione_S-Trfase_N"/>
</dbReference>
<dbReference type="InterPro" id="IPR010987">
    <property type="entry name" value="Glutathione-S-Trfase_C-like"/>
</dbReference>
<dbReference type="SUPFAM" id="SSF52833">
    <property type="entry name" value="Thioredoxin-like"/>
    <property type="match status" value="1"/>
</dbReference>
<dbReference type="Pfam" id="PF14497">
    <property type="entry name" value="GST_C_3"/>
    <property type="match status" value="1"/>
</dbReference>
<name>A0A0D6EK84_SPOSA</name>
<dbReference type="Pfam" id="PF13409">
    <property type="entry name" value="GST_N_2"/>
    <property type="match status" value="1"/>
</dbReference>
<protein>
    <submittedName>
        <fullName evidence="3">SPOSA6832_02036-mRNA-1:cds</fullName>
    </submittedName>
</protein>
<dbReference type="InterPro" id="IPR004046">
    <property type="entry name" value="GST_C"/>
</dbReference>
<evidence type="ECO:0000259" key="2">
    <source>
        <dbReference type="PROSITE" id="PS50405"/>
    </source>
</evidence>
<dbReference type="OrthoDB" id="412788at2759"/>
<dbReference type="InterPro" id="IPR036282">
    <property type="entry name" value="Glutathione-S-Trfase_C_sf"/>
</dbReference>
<dbReference type="AlphaFoldDB" id="A0A0D6EK84"/>
<comment type="similarity">
    <text evidence="1">Belongs to the GST superfamily.</text>
</comment>
<dbReference type="Gene3D" id="1.20.1050.10">
    <property type="match status" value="1"/>
</dbReference>
<dbReference type="InterPro" id="IPR036249">
    <property type="entry name" value="Thioredoxin-like_sf"/>
</dbReference>
<proteinExistence type="inferred from homology"/>
<evidence type="ECO:0000313" key="4">
    <source>
        <dbReference type="Proteomes" id="UP000243876"/>
    </source>
</evidence>
<evidence type="ECO:0000313" key="3">
    <source>
        <dbReference type="EMBL" id="CEQ40427.1"/>
    </source>
</evidence>
<sequence>MTAAHVPKATLCELTFHLPRAGTSTDRSSRFLVPDYFPGSVWASVPRLTALEKGFTENELEQRIVDLSKGENFSPAFLRLAPAGQIPALVVPYEHTLDEGIATKFRAIQGTTAICDFLDTSTTRSATHSAPALSPATVQRAADSKELIAHVHKEEGPDPNKLLLSFRNEKERDAKWNGLVGGFLRGRQEALERYSKEVGDGDAKLRDFYQKKLEENGGLIAMYEGRRDSSDWQKASLAMWAAVPKTLALLESKYEGEAPYLLGDQISLADLHVGAWFARVLACAGATSLTDIAGDLAALESNFPEGDKVGPKVAKWAETLFERESFKNVYGEGLH</sequence>
<dbReference type="SUPFAM" id="SSF47616">
    <property type="entry name" value="GST C-terminal domain-like"/>
    <property type="match status" value="1"/>
</dbReference>
<dbReference type="Gene3D" id="3.40.30.10">
    <property type="entry name" value="Glutaredoxin"/>
    <property type="match status" value="1"/>
</dbReference>
<feature type="domain" description="GST C-terminal" evidence="2">
    <location>
        <begin position="169"/>
        <end position="335"/>
    </location>
</feature>
<accession>A0A0D6EK84</accession>
<dbReference type="EMBL" id="CENE01000006">
    <property type="protein sequence ID" value="CEQ40427.1"/>
    <property type="molecule type" value="Genomic_DNA"/>
</dbReference>
<gene>
    <name evidence="3" type="primary">SPOSA6832_02036</name>
</gene>
<reference evidence="4" key="1">
    <citation type="submission" date="2015-02" db="EMBL/GenBank/DDBJ databases">
        <authorList>
            <person name="Gon?alves P."/>
        </authorList>
    </citation>
    <scope>NUCLEOTIDE SEQUENCE [LARGE SCALE GENOMIC DNA]</scope>
</reference>
<organism evidence="3 4">
    <name type="scientific">Sporidiobolus salmonicolor</name>
    <name type="common">Yeast-like fungus</name>
    <name type="synonym">Sporobolomyces salmonicolor</name>
    <dbReference type="NCBI Taxonomy" id="5005"/>
    <lineage>
        <taxon>Eukaryota</taxon>
        <taxon>Fungi</taxon>
        <taxon>Dikarya</taxon>
        <taxon>Basidiomycota</taxon>
        <taxon>Pucciniomycotina</taxon>
        <taxon>Microbotryomycetes</taxon>
        <taxon>Sporidiobolales</taxon>
        <taxon>Sporidiobolaceae</taxon>
        <taxon>Sporobolomyces</taxon>
    </lineage>
</organism>
<dbReference type="PANTHER" id="PTHR44051">
    <property type="entry name" value="GLUTATHIONE S-TRANSFERASE-RELATED"/>
    <property type="match status" value="1"/>
</dbReference>
<keyword evidence="4" id="KW-1185">Reference proteome</keyword>